<gene>
    <name evidence="3" type="ORF">CTOB1V02_LOCUS2631</name>
</gene>
<feature type="chain" id="PRO_5043456378" evidence="2">
    <location>
        <begin position="27"/>
        <end position="70"/>
    </location>
</feature>
<evidence type="ECO:0000256" key="1">
    <source>
        <dbReference type="SAM" id="MobiDB-lite"/>
    </source>
</evidence>
<accession>A0A7R8W9A2</accession>
<evidence type="ECO:0000256" key="2">
    <source>
        <dbReference type="SAM" id="SignalP"/>
    </source>
</evidence>
<feature type="region of interest" description="Disordered" evidence="1">
    <location>
        <begin position="49"/>
        <end position="70"/>
    </location>
</feature>
<evidence type="ECO:0000313" key="3">
    <source>
        <dbReference type="EMBL" id="CAD7224676.1"/>
    </source>
</evidence>
<keyword evidence="2" id="KW-0732">Signal</keyword>
<protein>
    <submittedName>
        <fullName evidence="3">Uncharacterized protein</fullName>
    </submittedName>
</protein>
<dbReference type="PROSITE" id="PS51257">
    <property type="entry name" value="PROKAR_LIPOPROTEIN"/>
    <property type="match status" value="1"/>
</dbReference>
<reference evidence="3" key="1">
    <citation type="submission" date="2020-11" db="EMBL/GenBank/DDBJ databases">
        <authorList>
            <person name="Tran Van P."/>
        </authorList>
    </citation>
    <scope>NUCLEOTIDE SEQUENCE</scope>
</reference>
<dbReference type="AlphaFoldDB" id="A0A7R8W9A2"/>
<sequence>MASSQKILLLLVVLAVGMAFMACVDAQLYPEEREALLRLLLGRNIDFFSGGRKGSPPPPPPPGQFGGWGG</sequence>
<feature type="signal peptide" evidence="2">
    <location>
        <begin position="1"/>
        <end position="26"/>
    </location>
</feature>
<dbReference type="EMBL" id="OB660417">
    <property type="protein sequence ID" value="CAD7224676.1"/>
    <property type="molecule type" value="Genomic_DNA"/>
</dbReference>
<proteinExistence type="predicted"/>
<name>A0A7R8W9A2_9CRUS</name>
<organism evidence="3">
    <name type="scientific">Cyprideis torosa</name>
    <dbReference type="NCBI Taxonomy" id="163714"/>
    <lineage>
        <taxon>Eukaryota</taxon>
        <taxon>Metazoa</taxon>
        <taxon>Ecdysozoa</taxon>
        <taxon>Arthropoda</taxon>
        <taxon>Crustacea</taxon>
        <taxon>Oligostraca</taxon>
        <taxon>Ostracoda</taxon>
        <taxon>Podocopa</taxon>
        <taxon>Podocopida</taxon>
        <taxon>Cytherocopina</taxon>
        <taxon>Cytheroidea</taxon>
        <taxon>Cytherideidae</taxon>
        <taxon>Cyprideis</taxon>
    </lineage>
</organism>